<name>D5MGX3_METO1</name>
<dbReference type="Gene3D" id="1.20.120.1490">
    <property type="match status" value="1"/>
</dbReference>
<dbReference type="eggNOG" id="COG3678">
    <property type="taxonomic scope" value="Bacteria"/>
</dbReference>
<dbReference type="EMBL" id="FP565575">
    <property type="protein sequence ID" value="CBE69004.1"/>
    <property type="molecule type" value="Genomic_DNA"/>
</dbReference>
<dbReference type="STRING" id="671143.DAMO_1954"/>
<proteinExistence type="predicted"/>
<dbReference type="Proteomes" id="UP000006898">
    <property type="component" value="Chromosome"/>
</dbReference>
<sequence>MKLWTGVLAAALLIVASEARLVMAQERGRHMGEMKESCESRDADSPRYGHYPHHLLRHAKEIGLAKDQITRLKTIRLDFERACLRAGAEIHVSDLEIETLMDDEKATLATIEAKVKQRATAATALRIAAIKAKRDAMALLTAEQREKDQAIHEKMMQQMGGMGGGMMQGGGMGGGQMGGGMRGGRRGGGGMRHGGGMGGGQMGGGMGGEMMQGGGMIDDGMMEGEQDGSSQPETTEGEHQGH</sequence>
<reference evidence="2 3" key="1">
    <citation type="journal article" date="2010" name="Nature">
        <title>Nitrite-driven anaerobic methane oxidation by oxygenic bacteria.</title>
        <authorList>
            <person name="Ettwig K.F."/>
            <person name="Butler M.K."/>
            <person name="Le Paslier D."/>
            <person name="Pelletier E."/>
            <person name="Mangenot S."/>
            <person name="Kuypers M.M.M."/>
            <person name="Schreiber F."/>
            <person name="Dutilh B.E."/>
            <person name="Zedelius J."/>
            <person name="de Beer D."/>
            <person name="Gloerich J."/>
            <person name="Wessels H.J.C.T."/>
            <person name="van Allen T."/>
            <person name="Luesken F."/>
            <person name="Wu M."/>
            <person name="van de Pas-Schoonen K.T."/>
            <person name="Op den Camp H.J.M."/>
            <person name="Janssen-Megens E.M."/>
            <person name="Francoijs K-J."/>
            <person name="Stunnenberg H."/>
            <person name="Weissenbach J."/>
            <person name="Jetten M.S.M."/>
            <person name="Strous M."/>
        </authorList>
    </citation>
    <scope>NUCLEOTIDE SEQUENCE [LARGE SCALE GENOMIC DNA]</scope>
</reference>
<accession>D5MGX3</accession>
<dbReference type="HOGENOM" id="CLU_1122957_0_0_0"/>
<gene>
    <name evidence="2" type="ORF">DAMO_1954</name>
</gene>
<dbReference type="AlphaFoldDB" id="D5MGX3"/>
<evidence type="ECO:0008006" key="4">
    <source>
        <dbReference type="Google" id="ProtNLM"/>
    </source>
</evidence>
<protein>
    <recommendedName>
        <fullName evidence="4">Periplasmic heavy metal sensor</fullName>
    </recommendedName>
</protein>
<organism evidence="2 3">
    <name type="scientific">Methylomirabilis oxygeniifera</name>
    <dbReference type="NCBI Taxonomy" id="671143"/>
    <lineage>
        <taxon>Bacteria</taxon>
        <taxon>Candidatus Methylomirabilota</taxon>
        <taxon>Candidatus Methylomirabilia</taxon>
        <taxon>Candidatus Methylomirabilales</taxon>
        <taxon>Candidatus Methylomirabilaceae</taxon>
        <taxon>Candidatus Methylomirabilis</taxon>
    </lineage>
</organism>
<evidence type="ECO:0000313" key="2">
    <source>
        <dbReference type="EMBL" id="CBE69004.1"/>
    </source>
</evidence>
<evidence type="ECO:0000256" key="1">
    <source>
        <dbReference type="SAM" id="MobiDB-lite"/>
    </source>
</evidence>
<feature type="region of interest" description="Disordered" evidence="1">
    <location>
        <begin position="215"/>
        <end position="242"/>
    </location>
</feature>
<dbReference type="KEGG" id="mox:DAMO_1954"/>
<evidence type="ECO:0000313" key="3">
    <source>
        <dbReference type="Proteomes" id="UP000006898"/>
    </source>
</evidence>